<evidence type="ECO:0000256" key="7">
    <source>
        <dbReference type="ARBA" id="ARBA00022679"/>
    </source>
</evidence>
<name>A0ABU2L4Z7_9ACTN</name>
<evidence type="ECO:0000256" key="5">
    <source>
        <dbReference type="ARBA" id="ARBA00013882"/>
    </source>
</evidence>
<dbReference type="Gene3D" id="3.90.1200.10">
    <property type="match status" value="1"/>
</dbReference>
<comment type="caution">
    <text evidence="16">The sequence shown here is derived from an EMBL/GenBank/DDBJ whole genome shotgun (WGS) entry which is preliminary data.</text>
</comment>
<evidence type="ECO:0000256" key="4">
    <source>
        <dbReference type="ARBA" id="ARBA00011962"/>
    </source>
</evidence>
<evidence type="ECO:0000259" key="15">
    <source>
        <dbReference type="Pfam" id="PF18085"/>
    </source>
</evidence>
<evidence type="ECO:0000256" key="8">
    <source>
        <dbReference type="ARBA" id="ARBA00022741"/>
    </source>
</evidence>
<organism evidence="16 17">
    <name type="scientific">Streptomyces boetiae</name>
    <dbReference type="NCBI Taxonomy" id="3075541"/>
    <lineage>
        <taxon>Bacteria</taxon>
        <taxon>Bacillati</taxon>
        <taxon>Actinomycetota</taxon>
        <taxon>Actinomycetes</taxon>
        <taxon>Kitasatosporales</taxon>
        <taxon>Streptomycetaceae</taxon>
        <taxon>Streptomyces</taxon>
    </lineage>
</organism>
<reference evidence="17" key="1">
    <citation type="submission" date="2023-07" db="EMBL/GenBank/DDBJ databases">
        <title>30 novel species of actinomycetes from the DSMZ collection.</title>
        <authorList>
            <person name="Nouioui I."/>
        </authorList>
    </citation>
    <scope>NUCLEOTIDE SEQUENCE [LARGE SCALE GENOMIC DNA]</scope>
    <source>
        <strain evidence="17">DSM 44917</strain>
    </source>
</reference>
<evidence type="ECO:0000256" key="1">
    <source>
        <dbReference type="ARBA" id="ARBA00004964"/>
    </source>
</evidence>
<dbReference type="InterPro" id="IPR040999">
    <property type="entry name" value="Mak_N_cap"/>
</dbReference>
<protein>
    <recommendedName>
        <fullName evidence="5">Maltokinase</fullName>
        <ecNumber evidence="4">2.7.1.175</ecNumber>
    </recommendedName>
    <alternativeName>
        <fullName evidence="13">Maltose-1-phosphate synthase</fullName>
    </alternativeName>
</protein>
<evidence type="ECO:0000256" key="3">
    <source>
        <dbReference type="ARBA" id="ARBA00011245"/>
    </source>
</evidence>
<evidence type="ECO:0000256" key="12">
    <source>
        <dbReference type="ARBA" id="ARBA00023277"/>
    </source>
</evidence>
<comment type="similarity">
    <text evidence="2">Belongs to the aminoglycoside phosphotransferase family.</text>
</comment>
<evidence type="ECO:0000256" key="2">
    <source>
        <dbReference type="ARBA" id="ARBA00006219"/>
    </source>
</evidence>
<gene>
    <name evidence="16" type="ORF">RM780_06620</name>
</gene>
<proteinExistence type="inferred from homology"/>
<evidence type="ECO:0000256" key="9">
    <source>
        <dbReference type="ARBA" id="ARBA00022777"/>
    </source>
</evidence>
<keyword evidence="17" id="KW-1185">Reference proteome</keyword>
<dbReference type="InterPro" id="IPR011009">
    <property type="entry name" value="Kinase-like_dom_sf"/>
</dbReference>
<sequence length="470" mass="48223">MSGAEGVPAGAVLATPGVAAALGAWMAGQRWYAGAGPASATVLATREFAPGGDGRAAGVLALAGTGAGGGDYLLPLGVGPEAERPAGAPALAVADGAVVWDALADPRLTTALVRRITAGEDGGGLRYWPGPSPASPPAGEAAMSVRPLGVEQTNSSVVVAGRYLLKVFRRPAPGPGRDLTLHRALAEAGSAYVPPLLGAASDAGDGTTYATLQRYLPDAADGWGLALRAAGAFVRGGPAVPFPARGLGVAVAAVHRDLAAAGGRSAPGREDLRRLAEGFVRRLERAVADAPALERHVPWLRAGFAAVTRRATAGARPSQWIHGDLHLGQTLRSGAGWLLLDFEGEPLATPEERDRPDSPLRDLAGMLRSFDYAAHHGLAAAPDGPAGRRALARAARWAELTRRAFLDGYAAAAGRLGAADRRLLDAYVLDKAVYEVAYETRHRPGWAWLPLAALDRAAAGPPPGAERTAA</sequence>
<evidence type="ECO:0000256" key="10">
    <source>
        <dbReference type="ARBA" id="ARBA00022840"/>
    </source>
</evidence>
<dbReference type="Proteomes" id="UP001183388">
    <property type="component" value="Unassembled WGS sequence"/>
</dbReference>
<dbReference type="RefSeq" id="WP_311629573.1">
    <property type="nucleotide sequence ID" value="NZ_JAVREN010000007.1"/>
</dbReference>
<keyword evidence="12" id="KW-0119">Carbohydrate metabolism</keyword>
<evidence type="ECO:0000256" key="14">
    <source>
        <dbReference type="ARBA" id="ARBA00049067"/>
    </source>
</evidence>
<dbReference type="EC" id="2.7.1.175" evidence="4"/>
<feature type="domain" description="Maltokinase N-terminal cap" evidence="15">
    <location>
        <begin position="25"/>
        <end position="105"/>
    </location>
</feature>
<comment type="subunit">
    <text evidence="3">Monomer.</text>
</comment>
<keyword evidence="10" id="KW-0067">ATP-binding</keyword>
<evidence type="ECO:0000256" key="13">
    <source>
        <dbReference type="ARBA" id="ARBA00031251"/>
    </source>
</evidence>
<accession>A0ABU2L4Z7</accession>
<keyword evidence="6" id="KW-0321">Glycogen metabolism</keyword>
<dbReference type="Pfam" id="PF18085">
    <property type="entry name" value="Mak_N_cap"/>
    <property type="match status" value="1"/>
</dbReference>
<dbReference type="SUPFAM" id="SSF56112">
    <property type="entry name" value="Protein kinase-like (PK-like)"/>
    <property type="match status" value="1"/>
</dbReference>
<dbReference type="EMBL" id="JAVREN010000007">
    <property type="protein sequence ID" value="MDT0306634.1"/>
    <property type="molecule type" value="Genomic_DNA"/>
</dbReference>
<evidence type="ECO:0000313" key="16">
    <source>
        <dbReference type="EMBL" id="MDT0306634.1"/>
    </source>
</evidence>
<evidence type="ECO:0000256" key="11">
    <source>
        <dbReference type="ARBA" id="ARBA00023056"/>
    </source>
</evidence>
<keyword evidence="7" id="KW-0808">Transferase</keyword>
<keyword evidence="11" id="KW-0320">Glycogen biosynthesis</keyword>
<comment type="pathway">
    <text evidence="1">Glycan biosynthesis; glycogen biosynthesis.</text>
</comment>
<keyword evidence="9" id="KW-0418">Kinase</keyword>
<evidence type="ECO:0000256" key="6">
    <source>
        <dbReference type="ARBA" id="ARBA00022600"/>
    </source>
</evidence>
<comment type="catalytic activity">
    <reaction evidence="14">
        <text>D-maltose + ATP = alpha-maltose 1-phosphate + ADP + H(+)</text>
        <dbReference type="Rhea" id="RHEA:31915"/>
        <dbReference type="ChEBI" id="CHEBI:15378"/>
        <dbReference type="ChEBI" id="CHEBI:17306"/>
        <dbReference type="ChEBI" id="CHEBI:30616"/>
        <dbReference type="ChEBI" id="CHEBI:63576"/>
        <dbReference type="ChEBI" id="CHEBI:456216"/>
        <dbReference type="EC" id="2.7.1.175"/>
    </reaction>
</comment>
<evidence type="ECO:0000313" key="17">
    <source>
        <dbReference type="Proteomes" id="UP001183388"/>
    </source>
</evidence>
<keyword evidence="8" id="KW-0547">Nucleotide-binding</keyword>